<organism evidence="2 3">
    <name type="scientific">Oedothorax gibbosus</name>
    <dbReference type="NCBI Taxonomy" id="931172"/>
    <lineage>
        <taxon>Eukaryota</taxon>
        <taxon>Metazoa</taxon>
        <taxon>Ecdysozoa</taxon>
        <taxon>Arthropoda</taxon>
        <taxon>Chelicerata</taxon>
        <taxon>Arachnida</taxon>
        <taxon>Araneae</taxon>
        <taxon>Araneomorphae</taxon>
        <taxon>Entelegynae</taxon>
        <taxon>Araneoidea</taxon>
        <taxon>Linyphiidae</taxon>
        <taxon>Erigoninae</taxon>
        <taxon>Oedothorax</taxon>
    </lineage>
</organism>
<accession>A0AAV6V154</accession>
<dbReference type="AlphaFoldDB" id="A0AAV6V154"/>
<dbReference type="EMBL" id="JAFNEN010000190">
    <property type="protein sequence ID" value="KAG8190259.1"/>
    <property type="molecule type" value="Genomic_DNA"/>
</dbReference>
<evidence type="ECO:0000256" key="1">
    <source>
        <dbReference type="SAM" id="MobiDB-lite"/>
    </source>
</evidence>
<protein>
    <submittedName>
        <fullName evidence="2">Uncharacterized protein</fullName>
    </submittedName>
</protein>
<reference evidence="2 3" key="1">
    <citation type="journal article" date="2022" name="Nat. Ecol. Evol.">
        <title>A masculinizing supergene underlies an exaggerated male reproductive morph in a spider.</title>
        <authorList>
            <person name="Hendrickx F."/>
            <person name="De Corte Z."/>
            <person name="Sonet G."/>
            <person name="Van Belleghem S.M."/>
            <person name="Kostlbacher S."/>
            <person name="Vangestel C."/>
        </authorList>
    </citation>
    <scope>NUCLEOTIDE SEQUENCE [LARGE SCALE GENOMIC DNA]</scope>
    <source>
        <strain evidence="2">W744_W776</strain>
    </source>
</reference>
<dbReference type="Proteomes" id="UP000827092">
    <property type="component" value="Unassembled WGS sequence"/>
</dbReference>
<evidence type="ECO:0000313" key="3">
    <source>
        <dbReference type="Proteomes" id="UP000827092"/>
    </source>
</evidence>
<feature type="region of interest" description="Disordered" evidence="1">
    <location>
        <begin position="41"/>
        <end position="112"/>
    </location>
</feature>
<evidence type="ECO:0000313" key="2">
    <source>
        <dbReference type="EMBL" id="KAG8190259.1"/>
    </source>
</evidence>
<proteinExistence type="predicted"/>
<gene>
    <name evidence="2" type="ORF">JTE90_001343</name>
</gene>
<keyword evidence="3" id="KW-1185">Reference proteome</keyword>
<sequence>MFGTEILPHFSNGTDGIYRPCDIPTMILIVNQLSWSRKQKMPEFKHSTPMPEEESTTDIEDLSSQSNFSSKKEEESFNHPNAVPDNERRVESCFDNRGYEEDETDASDRNSPKTVLQQQTHPFQTEEFKHLNNFSPNREMSLPEGIQSLQNLPVPEDQQWKDAESSAFISKKIQGIVQSFQSRVDKAKEKLVQPPTPSPSPPLDETTLLGDAYQRRNLIPTRSRTPPFSLITEERTIVHLADRLSQNFAMDLFAAFTEKRFTPAFSKNMDSFRKKT</sequence>
<feature type="compositionally biased region" description="Basic and acidic residues" evidence="1">
    <location>
        <begin position="85"/>
        <end position="99"/>
    </location>
</feature>
<feature type="compositionally biased region" description="Acidic residues" evidence="1">
    <location>
        <begin position="51"/>
        <end position="61"/>
    </location>
</feature>
<comment type="caution">
    <text evidence="2">The sequence shown here is derived from an EMBL/GenBank/DDBJ whole genome shotgun (WGS) entry which is preliminary data.</text>
</comment>
<name>A0AAV6V154_9ARAC</name>